<dbReference type="Pfam" id="PF18201">
    <property type="entry name" value="PIH1_CS"/>
    <property type="match status" value="1"/>
</dbReference>
<evidence type="ECO:0000259" key="3">
    <source>
        <dbReference type="Pfam" id="PF18201"/>
    </source>
</evidence>
<organism evidence="4">
    <name type="scientific">Tetraselmis sp. GSL018</name>
    <dbReference type="NCBI Taxonomy" id="582737"/>
    <lineage>
        <taxon>Eukaryota</taxon>
        <taxon>Viridiplantae</taxon>
        <taxon>Chlorophyta</taxon>
        <taxon>core chlorophytes</taxon>
        <taxon>Chlorodendrophyceae</taxon>
        <taxon>Chlorodendrales</taxon>
        <taxon>Chlorodendraceae</taxon>
        <taxon>Tetraselmis</taxon>
    </lineage>
</organism>
<evidence type="ECO:0000256" key="2">
    <source>
        <dbReference type="SAM" id="MobiDB-lite"/>
    </source>
</evidence>
<sequence length="277" mass="30892">IHKQVDIPDRDNKVWESFGRAQVLQFQLMPPQYRIIELPDGVPQYLTSTVHKANASTAVFGTSQNFHGRNRLDECYPTKATRGTSVSDACPKFGKTCVDGERVVPEEALKSSQELGARGCDPGLHTYLQASEVQGIFNLLDSAEHTSDSRATTDRDELYDLSDEGVLGLRNRGSPRPPSPGAPGSRHDTEKETPSFTLEEKAPLINTPFPHLQVDISLPRLESVSQADLQIGRREIKLHGPCPYWLQTELPRDVDEARASAKWSSTRRRLTLILPLR</sequence>
<proteinExistence type="inferred from homology"/>
<dbReference type="AlphaFoldDB" id="A0A061S8D8"/>
<reference evidence="4" key="1">
    <citation type="submission" date="2014-05" db="EMBL/GenBank/DDBJ databases">
        <title>The transcriptome of the halophilic microalga Tetraselmis sp. GSL018 isolated from the Great Salt Lake, Utah.</title>
        <authorList>
            <person name="Jinkerson R.E."/>
            <person name="D'Adamo S."/>
            <person name="Posewitz M.C."/>
        </authorList>
    </citation>
    <scope>NUCLEOTIDE SEQUENCE</scope>
    <source>
        <strain evidence="4">GSL018</strain>
    </source>
</reference>
<feature type="non-terminal residue" evidence="4">
    <location>
        <position position="1"/>
    </location>
</feature>
<dbReference type="InterPro" id="IPR041442">
    <property type="entry name" value="PIH1D1/2/3_CS-like"/>
</dbReference>
<feature type="compositionally biased region" description="Basic and acidic residues" evidence="2">
    <location>
        <begin position="147"/>
        <end position="158"/>
    </location>
</feature>
<protein>
    <recommendedName>
        <fullName evidence="3">PIH1D1/2/3 CS-like domain-containing protein</fullName>
    </recommendedName>
</protein>
<evidence type="ECO:0000313" key="4">
    <source>
        <dbReference type="EMBL" id="JAC79299.1"/>
    </source>
</evidence>
<feature type="domain" description="PIH1D1/2/3 CS-like" evidence="3">
    <location>
        <begin position="211"/>
        <end position="275"/>
    </location>
</feature>
<evidence type="ECO:0000256" key="1">
    <source>
        <dbReference type="ARBA" id="ARBA00008511"/>
    </source>
</evidence>
<gene>
    <name evidence="4" type="ORF">TSPGSL018_13051</name>
</gene>
<name>A0A061S8D8_9CHLO</name>
<comment type="similarity">
    <text evidence="1">Belongs to the PIH1 family.</text>
</comment>
<feature type="compositionally biased region" description="Basic and acidic residues" evidence="2">
    <location>
        <begin position="185"/>
        <end position="196"/>
    </location>
</feature>
<accession>A0A061S8D8</accession>
<dbReference type="EMBL" id="GBEZ01006072">
    <property type="protein sequence ID" value="JAC79299.1"/>
    <property type="molecule type" value="Transcribed_RNA"/>
</dbReference>
<feature type="region of interest" description="Disordered" evidence="2">
    <location>
        <begin position="147"/>
        <end position="196"/>
    </location>
</feature>